<dbReference type="PANTHER" id="PTHR13285:SF23">
    <property type="entry name" value="TEICHOIC ACID D-ALANYLTRANSFERASE"/>
    <property type="match status" value="1"/>
</dbReference>
<feature type="transmembrane region" description="Helical" evidence="14">
    <location>
        <begin position="360"/>
        <end position="377"/>
    </location>
</feature>
<organism evidence="15 16">
    <name type="scientific">Limnohabitans radicicola</name>
    <dbReference type="NCBI Taxonomy" id="2771427"/>
    <lineage>
        <taxon>Bacteria</taxon>
        <taxon>Pseudomonadati</taxon>
        <taxon>Pseudomonadota</taxon>
        <taxon>Betaproteobacteria</taxon>
        <taxon>Burkholderiales</taxon>
        <taxon>Comamonadaceae</taxon>
        <taxon>Limnohabitans</taxon>
    </lineage>
</organism>
<comment type="caution">
    <text evidence="15">The sequence shown here is derived from an EMBL/GenBank/DDBJ whole genome shotgun (WGS) entry which is preliminary data.</text>
</comment>
<dbReference type="GO" id="GO:0005886">
    <property type="term" value="C:plasma membrane"/>
    <property type="evidence" value="ECO:0007669"/>
    <property type="project" value="UniProtKB-SubCell"/>
</dbReference>
<evidence type="ECO:0000256" key="4">
    <source>
        <dbReference type="ARBA" id="ARBA00016084"/>
    </source>
</evidence>
<dbReference type="EMBL" id="JACYFT010000001">
    <property type="protein sequence ID" value="MBD8050394.1"/>
    <property type="molecule type" value="Genomic_DNA"/>
</dbReference>
<dbReference type="PANTHER" id="PTHR13285">
    <property type="entry name" value="ACYLTRANSFERASE"/>
    <property type="match status" value="1"/>
</dbReference>
<dbReference type="AlphaFoldDB" id="A0A927FFC0"/>
<feature type="transmembrane region" description="Helical" evidence="14">
    <location>
        <begin position="327"/>
        <end position="348"/>
    </location>
</feature>
<comment type="similarity">
    <text evidence="3 13">Belongs to the membrane-bound acyltransferase family.</text>
</comment>
<evidence type="ECO:0000256" key="12">
    <source>
        <dbReference type="ARBA" id="ARBA00031030"/>
    </source>
</evidence>
<keyword evidence="7 14" id="KW-0812">Transmembrane</keyword>
<sequence length="469" mass="53077">MSFVSPEFGLLCVLFFPLYWALAGQTSQQKSLLIVSGYALYASWVPEFALLLAVYSTVVWWLGAMMQFEFRQRRVVRWPMVLGLWLCGSFLVLLKYYEFVRATCQTLLMKLGMASVLPAVDVVAPVGVSFFTFQAVTYLVWVGRAPHKARSWSDVMLFLSFWPTLFAGPILRAESFFAQEDSDQPGQPRQVSRALYWIGLGLFQKMVLASWLAEKVVDPVFKWPEQFAGGSVAAAMLGYSLQIFLDFGGYTLIVSGLALLLGYTLPVNFRQPYLALNVQDFWTRWHVSLSSFIRDYIYIPLGGNRDGWARTQVNVVLGMLISGLWHGASWTFVVWGLLHGLAVVAYNLGKALGLDAWPRWLAIPCTFLFVTLAWVFFRAESLDQALLVLSRLLDDMPQEGLAAVPWWPLGLLCTVFWGLSFWAELVEQWVVATLDRVGLWVTMATMVVWMFVVIALGPEGVPGFIYYRF</sequence>
<dbReference type="PIRSF" id="PIRSF016636">
    <property type="entry name" value="AlgI_DltB"/>
    <property type="match status" value="1"/>
</dbReference>
<comment type="subcellular location">
    <subcellularLocation>
        <location evidence="1">Cell membrane</location>
        <topology evidence="1">Multi-pass membrane protein</topology>
    </subcellularLocation>
</comment>
<reference evidence="15" key="1">
    <citation type="submission" date="2020-09" db="EMBL/GenBank/DDBJ databases">
        <title>Genome seq and assembly of Limnohabitants sp.</title>
        <authorList>
            <person name="Chhetri G."/>
        </authorList>
    </citation>
    <scope>NUCLEOTIDE SEQUENCE</scope>
    <source>
        <strain evidence="15">JUR4</strain>
    </source>
</reference>
<evidence type="ECO:0000256" key="10">
    <source>
        <dbReference type="ARBA" id="ARBA00023136"/>
    </source>
</evidence>
<feature type="transmembrane region" description="Helical" evidence="14">
    <location>
        <begin position="39"/>
        <end position="63"/>
    </location>
</feature>
<name>A0A927FFC0_9BURK</name>
<evidence type="ECO:0000256" key="7">
    <source>
        <dbReference type="ARBA" id="ARBA00022692"/>
    </source>
</evidence>
<evidence type="ECO:0000256" key="5">
    <source>
        <dbReference type="ARBA" id="ARBA00022475"/>
    </source>
</evidence>
<evidence type="ECO:0000256" key="9">
    <source>
        <dbReference type="ARBA" id="ARBA00022989"/>
    </source>
</evidence>
<evidence type="ECO:0000256" key="8">
    <source>
        <dbReference type="ARBA" id="ARBA00022841"/>
    </source>
</evidence>
<comment type="pathway">
    <text evidence="2">Glycan biosynthesis; alginate biosynthesis.</text>
</comment>
<feature type="transmembrane region" description="Helical" evidence="14">
    <location>
        <begin position="437"/>
        <end position="457"/>
    </location>
</feature>
<evidence type="ECO:0000256" key="14">
    <source>
        <dbReference type="SAM" id="Phobius"/>
    </source>
</evidence>
<keyword evidence="11 13" id="KW-0012">Acyltransferase</keyword>
<feature type="transmembrane region" description="Helical" evidence="14">
    <location>
        <begin position="75"/>
        <end position="97"/>
    </location>
</feature>
<evidence type="ECO:0000256" key="3">
    <source>
        <dbReference type="ARBA" id="ARBA00010323"/>
    </source>
</evidence>
<accession>A0A927FFC0</accession>
<dbReference type="InterPro" id="IPR004299">
    <property type="entry name" value="MBOAT_fam"/>
</dbReference>
<evidence type="ECO:0000256" key="6">
    <source>
        <dbReference type="ARBA" id="ARBA00022679"/>
    </source>
</evidence>
<proteinExistence type="inferred from homology"/>
<dbReference type="PIRSF" id="PIRSF500217">
    <property type="entry name" value="AlgI"/>
    <property type="match status" value="1"/>
</dbReference>
<evidence type="ECO:0000313" key="16">
    <source>
        <dbReference type="Proteomes" id="UP000647424"/>
    </source>
</evidence>
<gene>
    <name evidence="15" type="ORF">IC609_07545</name>
</gene>
<keyword evidence="8" id="KW-0016">Alginate biosynthesis</keyword>
<protein>
    <recommendedName>
        <fullName evidence="4">Probable alginate O-acetylase AlgI</fullName>
    </recommendedName>
    <alternativeName>
        <fullName evidence="12">Alginate biosynthesis protein AlgI</fullName>
    </alternativeName>
</protein>
<dbReference type="Pfam" id="PF03062">
    <property type="entry name" value="MBOAT"/>
    <property type="match status" value="1"/>
</dbReference>
<dbReference type="InterPro" id="IPR024194">
    <property type="entry name" value="Ac/AlaTfrase_AlgI/DltB"/>
</dbReference>
<keyword evidence="6 13" id="KW-0808">Transferase</keyword>
<feature type="transmembrane region" description="Helical" evidence="14">
    <location>
        <begin position="117"/>
        <end position="143"/>
    </location>
</feature>
<dbReference type="Proteomes" id="UP000647424">
    <property type="component" value="Unassembled WGS sequence"/>
</dbReference>
<dbReference type="GO" id="GO:0016746">
    <property type="term" value="F:acyltransferase activity"/>
    <property type="evidence" value="ECO:0007669"/>
    <property type="project" value="UniProtKB-KW"/>
</dbReference>
<evidence type="ECO:0000256" key="11">
    <source>
        <dbReference type="ARBA" id="ARBA00023315"/>
    </source>
</evidence>
<keyword evidence="5 13" id="KW-1003">Cell membrane</keyword>
<keyword evidence="16" id="KW-1185">Reference proteome</keyword>
<dbReference type="InterPro" id="IPR051085">
    <property type="entry name" value="MB_O-acyltransferase"/>
</dbReference>
<keyword evidence="9 14" id="KW-1133">Transmembrane helix</keyword>
<keyword evidence="10 13" id="KW-0472">Membrane</keyword>
<evidence type="ECO:0000256" key="1">
    <source>
        <dbReference type="ARBA" id="ARBA00004651"/>
    </source>
</evidence>
<feature type="transmembrane region" description="Helical" evidence="14">
    <location>
        <begin position="243"/>
        <end position="265"/>
    </location>
</feature>
<evidence type="ECO:0000313" key="15">
    <source>
        <dbReference type="EMBL" id="MBD8050394.1"/>
    </source>
</evidence>
<dbReference type="InterPro" id="IPR028362">
    <property type="entry name" value="AlgI"/>
</dbReference>
<dbReference type="GO" id="GO:0042121">
    <property type="term" value="P:alginic acid biosynthetic process"/>
    <property type="evidence" value="ECO:0007669"/>
    <property type="project" value="UniProtKB-KW"/>
</dbReference>
<dbReference type="RefSeq" id="WP_191818786.1">
    <property type="nucleotide sequence ID" value="NZ_JACYFT010000001.1"/>
</dbReference>
<evidence type="ECO:0000256" key="2">
    <source>
        <dbReference type="ARBA" id="ARBA00005182"/>
    </source>
</evidence>
<feature type="transmembrane region" description="Helical" evidence="14">
    <location>
        <begin position="406"/>
        <end position="425"/>
    </location>
</feature>
<evidence type="ECO:0000256" key="13">
    <source>
        <dbReference type="PIRNR" id="PIRNR016636"/>
    </source>
</evidence>